<dbReference type="SUPFAM" id="SSF53098">
    <property type="entry name" value="Ribonuclease H-like"/>
    <property type="match status" value="1"/>
</dbReference>
<proteinExistence type="predicted"/>
<organism evidence="1 2">
    <name type="scientific">Polypedilum vanderplanki</name>
    <name type="common">Sleeping chironomid midge</name>
    <dbReference type="NCBI Taxonomy" id="319348"/>
    <lineage>
        <taxon>Eukaryota</taxon>
        <taxon>Metazoa</taxon>
        <taxon>Ecdysozoa</taxon>
        <taxon>Arthropoda</taxon>
        <taxon>Hexapoda</taxon>
        <taxon>Insecta</taxon>
        <taxon>Pterygota</taxon>
        <taxon>Neoptera</taxon>
        <taxon>Endopterygota</taxon>
        <taxon>Diptera</taxon>
        <taxon>Nematocera</taxon>
        <taxon>Chironomoidea</taxon>
        <taxon>Chironomidae</taxon>
        <taxon>Chironominae</taxon>
        <taxon>Polypedilum</taxon>
        <taxon>Polypedilum</taxon>
    </lineage>
</organism>
<evidence type="ECO:0000313" key="1">
    <source>
        <dbReference type="EMBL" id="KAG5677988.1"/>
    </source>
</evidence>
<accession>A0A9J6C756</accession>
<dbReference type="InterPro" id="IPR036397">
    <property type="entry name" value="RNaseH_sf"/>
</dbReference>
<dbReference type="PANTHER" id="PTHR47331">
    <property type="entry name" value="PHD-TYPE DOMAIN-CONTAINING PROTEIN"/>
    <property type="match status" value="1"/>
</dbReference>
<dbReference type="AlphaFoldDB" id="A0A9J6C756"/>
<keyword evidence="2" id="KW-1185">Reference proteome</keyword>
<dbReference type="Gene3D" id="3.30.420.10">
    <property type="entry name" value="Ribonuclease H-like superfamily/Ribonuclease H"/>
    <property type="match status" value="1"/>
</dbReference>
<dbReference type="InterPro" id="IPR008042">
    <property type="entry name" value="Retrotrans_Pao"/>
</dbReference>
<comment type="caution">
    <text evidence="1">The sequence shown here is derived from an EMBL/GenBank/DDBJ whole genome shotgun (WGS) entry which is preliminary data.</text>
</comment>
<sequence>MSIVNKETGVIEHSAIMTQLIQRKPSIYFNWAKLVRATARVLIVRDKIFIPLLKEKQWRKRIARRNIIKDSKIKETLDPEYIHLAQLFLIRFMQRQYWLKEINLLQKGLRINNRELLSLNVFLDSDQILRIRSRVSLPFTEFPQKYAPLIPNLKEENNLTEVILRHYHNMYRHICLGSQIAEFRSRFWMTALRERLRSIQHRCNLCRQIRSQPPQPTMANLPTFRVDRNLKPFEVVGLDCCGPFRVLGLNNHEKKVWVLLFTCTVTRFIHLELLERMDSQSTLAAITAAYAAHGPVVRLISDNGTNFTGARIKPTKRKQCSLIARIFDVMGLLAHCIIRGRILLQHAWRKEIDWDQEVADEDAELWSEWLNDLRKASTIQIPRRRVTVVNSLTDADSLELHTFVDAGQEAFAAVIYIVAVHQGRRESSFVIAKAKVAPLKLKTKQEVTEMPRLELLAALIGARLAAHVLKLHEHLPFKQYYWSDSEIVLRWLWNSNIKLPRFAISAVGEILEVTQVSQWRYVDSKSNVADLATKFQPLEFGNSQSIWFTGPEFLLFEPDYWPQQSFTQHKKDQAILCAHQLTQLDPTGSDPPNEDLLVLFPKRLPPYDCALMSIVNKETGVIEHSAIMTQLIQRKPSIYFNWAKLVRATARVLIVRDKIFIPLLKEKHWRKRIARRNVIKDSKIKETLDTEYIHLAELFLIRFMQRQYWLKEINLLQKGLRINNRELLSLNVFLDSDQILRIRSRVSLPFTEFPQKYAPLIPNLKEENNLTEVILRHYHNMYRHICLGSQIAEFRSRFWMTALRERLRSIQHRCNLCRQIRSQPPQPTMANLPTFRVDRNLKPFEVVGLDCCGPFRVLDAAQIVTEAGAYVTHVRVPAKDFTLNRLAGIAFVGISSHHQADALKNHVHERCAKRIPFALSEQFPVLIPTSLAQQPQDKAWHRRAAIRNMLIYRGNPFERV</sequence>
<reference evidence="1" key="1">
    <citation type="submission" date="2021-03" db="EMBL/GenBank/DDBJ databases">
        <title>Chromosome level genome of the anhydrobiotic midge Polypedilum vanderplanki.</title>
        <authorList>
            <person name="Yoshida Y."/>
            <person name="Kikawada T."/>
            <person name="Gusev O."/>
        </authorList>
    </citation>
    <scope>NUCLEOTIDE SEQUENCE</scope>
    <source>
        <strain evidence="1">NIAS01</strain>
        <tissue evidence="1">Whole body or cell culture</tissue>
    </source>
</reference>
<gene>
    <name evidence="1" type="ORF">PVAND_007700</name>
</gene>
<dbReference type="EMBL" id="JADBJN010000002">
    <property type="protein sequence ID" value="KAG5677988.1"/>
    <property type="molecule type" value="Genomic_DNA"/>
</dbReference>
<name>A0A9J6C756_POLVA</name>
<dbReference type="Pfam" id="PF05380">
    <property type="entry name" value="Peptidase_A17"/>
    <property type="match status" value="1"/>
</dbReference>
<dbReference type="GO" id="GO:0003676">
    <property type="term" value="F:nucleic acid binding"/>
    <property type="evidence" value="ECO:0007669"/>
    <property type="project" value="InterPro"/>
</dbReference>
<dbReference type="OrthoDB" id="7762683at2759"/>
<dbReference type="InterPro" id="IPR012337">
    <property type="entry name" value="RNaseH-like_sf"/>
</dbReference>
<protein>
    <recommendedName>
        <fullName evidence="3">Pro-Pol polyprotein</fullName>
    </recommendedName>
</protein>
<evidence type="ECO:0000313" key="2">
    <source>
        <dbReference type="Proteomes" id="UP001107558"/>
    </source>
</evidence>
<evidence type="ECO:0008006" key="3">
    <source>
        <dbReference type="Google" id="ProtNLM"/>
    </source>
</evidence>
<dbReference type="Proteomes" id="UP001107558">
    <property type="component" value="Chromosome 2"/>
</dbReference>